<evidence type="ECO:0000256" key="2">
    <source>
        <dbReference type="ARBA" id="ARBA00010788"/>
    </source>
</evidence>
<feature type="compositionally biased region" description="Basic and acidic residues" evidence="8">
    <location>
        <begin position="147"/>
        <end position="156"/>
    </location>
</feature>
<comment type="similarity">
    <text evidence="2">Belongs to the SPF27 family.</text>
</comment>
<dbReference type="PANTHER" id="PTHR13296:SF0">
    <property type="entry name" value="PRE-MRNA-SPLICING FACTOR SPF27"/>
    <property type="match status" value="1"/>
</dbReference>
<evidence type="ECO:0000256" key="5">
    <source>
        <dbReference type="ARBA" id="ARBA00022728"/>
    </source>
</evidence>
<evidence type="ECO:0000256" key="6">
    <source>
        <dbReference type="ARBA" id="ARBA00023187"/>
    </source>
</evidence>
<keyword evidence="4" id="KW-0507">mRNA processing</keyword>
<dbReference type="GO" id="GO:0006397">
    <property type="term" value="P:mRNA processing"/>
    <property type="evidence" value="ECO:0007669"/>
    <property type="project" value="UniProtKB-KW"/>
</dbReference>
<dbReference type="Pfam" id="PF05700">
    <property type="entry name" value="BCAS2"/>
    <property type="match status" value="1"/>
</dbReference>
<evidence type="ECO:0000256" key="7">
    <source>
        <dbReference type="ARBA" id="ARBA00023242"/>
    </source>
</evidence>
<evidence type="ECO:0000256" key="8">
    <source>
        <dbReference type="SAM" id="MobiDB-lite"/>
    </source>
</evidence>
<gene>
    <name evidence="9" type="ORF">AFUS01_LOCUS46721</name>
</gene>
<dbReference type="AlphaFoldDB" id="A0A8J2LT81"/>
<evidence type="ECO:0000256" key="4">
    <source>
        <dbReference type="ARBA" id="ARBA00022664"/>
    </source>
</evidence>
<name>A0A8J2LT81_9HEXA</name>
<evidence type="ECO:0000256" key="3">
    <source>
        <dbReference type="ARBA" id="ARBA00014158"/>
    </source>
</evidence>
<reference evidence="9" key="1">
    <citation type="submission" date="2021-06" db="EMBL/GenBank/DDBJ databases">
        <authorList>
            <person name="Hodson N. C."/>
            <person name="Mongue J. A."/>
            <person name="Jaron S. K."/>
        </authorList>
    </citation>
    <scope>NUCLEOTIDE SEQUENCE</scope>
</reference>
<dbReference type="InterPro" id="IPR008409">
    <property type="entry name" value="SPF27"/>
</dbReference>
<comment type="subcellular location">
    <subcellularLocation>
        <location evidence="1">Nucleus</location>
    </subcellularLocation>
</comment>
<keyword evidence="7" id="KW-0539">Nucleus</keyword>
<proteinExistence type="inferred from homology"/>
<accession>A0A8J2LT81</accession>
<evidence type="ECO:0000313" key="10">
    <source>
        <dbReference type="Proteomes" id="UP000708208"/>
    </source>
</evidence>
<dbReference type="GO" id="GO:0071011">
    <property type="term" value="C:precatalytic spliceosome"/>
    <property type="evidence" value="ECO:0007669"/>
    <property type="project" value="TreeGrafter"/>
</dbReference>
<evidence type="ECO:0000313" key="9">
    <source>
        <dbReference type="EMBL" id="CAG7837638.1"/>
    </source>
</evidence>
<comment type="caution">
    <text evidence="9">The sequence shown here is derived from an EMBL/GenBank/DDBJ whole genome shotgun (WGS) entry which is preliminary data.</text>
</comment>
<dbReference type="EMBL" id="CAJVCH010571490">
    <property type="protein sequence ID" value="CAG7837638.1"/>
    <property type="molecule type" value="Genomic_DNA"/>
</dbReference>
<dbReference type="PANTHER" id="PTHR13296">
    <property type="entry name" value="BCAS2 PROTEIN"/>
    <property type="match status" value="1"/>
</dbReference>
<dbReference type="GO" id="GO:0008380">
    <property type="term" value="P:RNA splicing"/>
    <property type="evidence" value="ECO:0007669"/>
    <property type="project" value="UniProtKB-KW"/>
</dbReference>
<feature type="region of interest" description="Disordered" evidence="8">
    <location>
        <begin position="93"/>
        <end position="169"/>
    </location>
</feature>
<keyword evidence="10" id="KW-1185">Reference proteome</keyword>
<keyword evidence="6" id="KW-0508">mRNA splicing</keyword>
<dbReference type="GO" id="GO:0000974">
    <property type="term" value="C:Prp19 complex"/>
    <property type="evidence" value="ECO:0007669"/>
    <property type="project" value="TreeGrafter"/>
</dbReference>
<feature type="compositionally biased region" description="Acidic residues" evidence="8">
    <location>
        <begin position="157"/>
        <end position="169"/>
    </location>
</feature>
<feature type="compositionally biased region" description="Basic and acidic residues" evidence="8">
    <location>
        <begin position="93"/>
        <end position="102"/>
    </location>
</feature>
<dbReference type="OrthoDB" id="205794at2759"/>
<organism evidence="9 10">
    <name type="scientific">Allacma fusca</name>
    <dbReference type="NCBI Taxonomy" id="39272"/>
    <lineage>
        <taxon>Eukaryota</taxon>
        <taxon>Metazoa</taxon>
        <taxon>Ecdysozoa</taxon>
        <taxon>Arthropoda</taxon>
        <taxon>Hexapoda</taxon>
        <taxon>Collembola</taxon>
        <taxon>Symphypleona</taxon>
        <taxon>Sminthuridae</taxon>
        <taxon>Allacma</taxon>
    </lineage>
</organism>
<dbReference type="GO" id="GO:0071013">
    <property type="term" value="C:catalytic step 2 spliceosome"/>
    <property type="evidence" value="ECO:0007669"/>
    <property type="project" value="TreeGrafter"/>
</dbReference>
<evidence type="ECO:0000256" key="1">
    <source>
        <dbReference type="ARBA" id="ARBA00004123"/>
    </source>
</evidence>
<protein>
    <recommendedName>
        <fullName evidence="3">Pre-mRNA-splicing factor SPF27</fullName>
    </recommendedName>
</protein>
<sequence>MTFTTGMSSDSNPSTGCPHLDFPIPVSSIFPKRRRIQEVNWQRKCNQTDAGETLKRLESSWVGLVSKNYEIERACIEMESRVQEYQMLLTAKQQEDSTRDIVMEQPAQRIQSGPVDERQSQPTQDLEEKMEEDIDGEEIGPQPYYPDADKISNDPERCEEDDSEDDDDD</sequence>
<keyword evidence="5" id="KW-0747">Spliceosome</keyword>
<dbReference type="Proteomes" id="UP000708208">
    <property type="component" value="Unassembled WGS sequence"/>
</dbReference>
<feature type="compositionally biased region" description="Acidic residues" evidence="8">
    <location>
        <begin position="128"/>
        <end position="138"/>
    </location>
</feature>